<dbReference type="GO" id="GO:0016740">
    <property type="term" value="F:transferase activity"/>
    <property type="evidence" value="ECO:0007669"/>
    <property type="project" value="UniProtKB-KW"/>
</dbReference>
<dbReference type="RefSeq" id="WP_165391535.1">
    <property type="nucleotide sequence ID" value="NZ_SHKX01000018.1"/>
</dbReference>
<protein>
    <submittedName>
        <fullName evidence="2">Glycosyl transferase family 2</fullName>
    </submittedName>
</protein>
<evidence type="ECO:0000313" key="2">
    <source>
        <dbReference type="EMBL" id="RZU35407.1"/>
    </source>
</evidence>
<keyword evidence="3" id="KW-1185">Reference proteome</keyword>
<evidence type="ECO:0000313" key="3">
    <source>
        <dbReference type="Proteomes" id="UP000292423"/>
    </source>
</evidence>
<feature type="domain" description="Streptomycin biosynthesis protein StrF" evidence="1">
    <location>
        <begin position="40"/>
        <end position="193"/>
    </location>
</feature>
<dbReference type="Gene3D" id="3.90.550.10">
    <property type="entry name" value="Spore Coat Polysaccharide Biosynthesis Protein SpsA, Chain A"/>
    <property type="match status" value="1"/>
</dbReference>
<dbReference type="EMBL" id="SHKX01000018">
    <property type="protein sequence ID" value="RZU35407.1"/>
    <property type="molecule type" value="Genomic_DNA"/>
</dbReference>
<dbReference type="InterPro" id="IPR059123">
    <property type="entry name" value="StrF_dom"/>
</dbReference>
<dbReference type="Proteomes" id="UP000292423">
    <property type="component" value="Unassembled WGS sequence"/>
</dbReference>
<sequence>MPTVDIVTATRETSQNFLEKTPLGQSLHRLRFDRRFRLFVQTQNTQALPTVYNARINAADAADHLAFIHDDVWVEDCFFIDRILEGLSANDVIGVAGNRIRRPLQPAWCFRDEALTPDTVDNLSGRVAHGEAPLGKVELFGKVPSPCELLDGLFLAAKRSVLVERQVFFDPVFRFHFYDMDFCRTARREGLRLSTWPISLTHRSKGAFGTPAWRQQYRQYLQKWKE</sequence>
<evidence type="ECO:0000259" key="1">
    <source>
        <dbReference type="Pfam" id="PF13712"/>
    </source>
</evidence>
<reference evidence="2 3" key="1">
    <citation type="submission" date="2019-02" db="EMBL/GenBank/DDBJ databases">
        <title>Genomic Encyclopedia of Type Strains, Phase IV (KMG-IV): sequencing the most valuable type-strain genomes for metagenomic binning, comparative biology and taxonomic classification.</title>
        <authorList>
            <person name="Goeker M."/>
        </authorList>
    </citation>
    <scope>NUCLEOTIDE SEQUENCE [LARGE SCALE GENOMIC DNA]</scope>
    <source>
        <strain evidence="2 3">DSM 105135</strain>
    </source>
</reference>
<accession>A0A4Q7YDN2</accession>
<comment type="caution">
    <text evidence="2">The sequence shown here is derived from an EMBL/GenBank/DDBJ whole genome shotgun (WGS) entry which is preliminary data.</text>
</comment>
<dbReference type="SUPFAM" id="SSF53448">
    <property type="entry name" value="Nucleotide-diphospho-sugar transferases"/>
    <property type="match status" value="1"/>
</dbReference>
<gene>
    <name evidence="2" type="ORF">EV700_3360</name>
</gene>
<organism evidence="2 3">
    <name type="scientific">Fluviicoccus keumensis</name>
    <dbReference type="NCBI Taxonomy" id="1435465"/>
    <lineage>
        <taxon>Bacteria</taxon>
        <taxon>Pseudomonadati</taxon>
        <taxon>Pseudomonadota</taxon>
        <taxon>Gammaproteobacteria</taxon>
        <taxon>Moraxellales</taxon>
        <taxon>Moraxellaceae</taxon>
        <taxon>Fluviicoccus</taxon>
    </lineage>
</organism>
<dbReference type="InterPro" id="IPR029044">
    <property type="entry name" value="Nucleotide-diphossugar_trans"/>
</dbReference>
<proteinExistence type="predicted"/>
<dbReference type="Pfam" id="PF13712">
    <property type="entry name" value="Glyco_tranf_2_5"/>
    <property type="match status" value="1"/>
</dbReference>
<keyword evidence="2" id="KW-0808">Transferase</keyword>
<name>A0A4Q7YDN2_9GAMM</name>
<dbReference type="AlphaFoldDB" id="A0A4Q7YDN2"/>